<feature type="region of interest" description="Disordered" evidence="1">
    <location>
        <begin position="1"/>
        <end position="26"/>
    </location>
</feature>
<dbReference type="AlphaFoldDB" id="A0A498IF65"/>
<evidence type="ECO:0000259" key="2">
    <source>
        <dbReference type="PROSITE" id="PS50846"/>
    </source>
</evidence>
<feature type="region of interest" description="Disordered" evidence="1">
    <location>
        <begin position="216"/>
        <end position="267"/>
    </location>
</feature>
<protein>
    <recommendedName>
        <fullName evidence="2">HMA domain-containing protein</fullName>
    </recommendedName>
</protein>
<dbReference type="SMR" id="A0A498IF65"/>
<dbReference type="CDD" id="cd00371">
    <property type="entry name" value="HMA"/>
    <property type="match status" value="2"/>
</dbReference>
<comment type="caution">
    <text evidence="3">The sequence shown here is derived from an EMBL/GenBank/DDBJ whole genome shotgun (WGS) entry which is preliminary data.</text>
</comment>
<gene>
    <name evidence="3" type="ORF">DVH24_004679</name>
</gene>
<dbReference type="Gene3D" id="3.30.70.100">
    <property type="match status" value="2"/>
</dbReference>
<feature type="compositionally biased region" description="Basic and acidic residues" evidence="1">
    <location>
        <begin position="77"/>
        <end position="149"/>
    </location>
</feature>
<dbReference type="InterPro" id="IPR036163">
    <property type="entry name" value="HMA_dom_sf"/>
</dbReference>
<dbReference type="EMBL" id="RDQH01000338">
    <property type="protein sequence ID" value="RXH80765.1"/>
    <property type="molecule type" value="Genomic_DNA"/>
</dbReference>
<dbReference type="PANTHER" id="PTHR46413">
    <property type="entry name" value="HEAVY METAL-ASSOCIATED ISOPRENYLATED PLANT PROTEIN 6"/>
    <property type="match status" value="1"/>
</dbReference>
<reference evidence="3 4" key="1">
    <citation type="submission" date="2018-10" db="EMBL/GenBank/DDBJ databases">
        <title>A high-quality apple genome assembly.</title>
        <authorList>
            <person name="Hu J."/>
        </authorList>
    </citation>
    <scope>NUCLEOTIDE SEQUENCE [LARGE SCALE GENOMIC DNA]</scope>
    <source>
        <strain evidence="4">cv. HFTH1</strain>
        <tissue evidence="3">Young leaf</tissue>
    </source>
</reference>
<evidence type="ECO:0000313" key="3">
    <source>
        <dbReference type="EMBL" id="RXH80765.1"/>
    </source>
</evidence>
<evidence type="ECO:0000256" key="1">
    <source>
        <dbReference type="SAM" id="MobiDB-lite"/>
    </source>
</evidence>
<sequence length="361" mass="38868">MGEKKESPKNDGEKKPTDAAPKKDDGLNIFIFKTDIHCEGCAKKIKRAVKNFEGVEQVKTDSAANKLTVTGKVDPAGLKEKLEQKIKKKVDLVSPQPKKDGGGGGGGDKKPAADGKAEKKGEEKKPADNKKPADDKKAAEDKKAKEAPKESAVVLKIRLHCDGCMQKMKSKISKFKGVNNVSFDASKDLVTVKGFMDVKELVPYLKEKFRRAVEVVPPKKDDSGAADKKPKDGGGDKKEKEGAGGDKKEKEGGGEKKDKAVAAGDGEKKEVVAAAGGGGGGGAPKMEMSKMEYNGYPYPPPSYYWYDEGHVYNHNKFVMEAQAHQAHISQGSSSHGYAVPMEHYPAPQMFSDENPNGCSVM</sequence>
<dbReference type="Pfam" id="PF00403">
    <property type="entry name" value="HMA"/>
    <property type="match status" value="2"/>
</dbReference>
<organism evidence="3 4">
    <name type="scientific">Malus domestica</name>
    <name type="common">Apple</name>
    <name type="synonym">Pyrus malus</name>
    <dbReference type="NCBI Taxonomy" id="3750"/>
    <lineage>
        <taxon>Eukaryota</taxon>
        <taxon>Viridiplantae</taxon>
        <taxon>Streptophyta</taxon>
        <taxon>Embryophyta</taxon>
        <taxon>Tracheophyta</taxon>
        <taxon>Spermatophyta</taxon>
        <taxon>Magnoliopsida</taxon>
        <taxon>eudicotyledons</taxon>
        <taxon>Gunneridae</taxon>
        <taxon>Pentapetalae</taxon>
        <taxon>rosids</taxon>
        <taxon>fabids</taxon>
        <taxon>Rosales</taxon>
        <taxon>Rosaceae</taxon>
        <taxon>Amygdaloideae</taxon>
        <taxon>Maleae</taxon>
        <taxon>Malus</taxon>
    </lineage>
</organism>
<feature type="region of interest" description="Disordered" evidence="1">
    <location>
        <begin position="58"/>
        <end position="151"/>
    </location>
</feature>
<dbReference type="OrthoDB" id="773760at2759"/>
<dbReference type="Proteomes" id="UP000290289">
    <property type="component" value="Chromosome 12"/>
</dbReference>
<dbReference type="InterPro" id="IPR044594">
    <property type="entry name" value="HIPP01/3/5/6"/>
</dbReference>
<feature type="domain" description="HMA" evidence="2">
    <location>
        <begin position="150"/>
        <end position="213"/>
    </location>
</feature>
<proteinExistence type="predicted"/>
<keyword evidence="4" id="KW-1185">Reference proteome</keyword>
<dbReference type="PROSITE" id="PS50846">
    <property type="entry name" value="HMA_2"/>
    <property type="match status" value="2"/>
</dbReference>
<dbReference type="Gramene" id="mRNA:MD12G0091700">
    <property type="protein sequence ID" value="mRNA:MD12G0091700"/>
    <property type="gene ID" value="MD12G0091700"/>
</dbReference>
<dbReference type="PANTHER" id="PTHR46413:SF1">
    <property type="entry name" value="HEAVY METAL-ASSOCIATED ISOPRENYLATED PLANT PROTEIN 6"/>
    <property type="match status" value="1"/>
</dbReference>
<dbReference type="GO" id="GO:0046872">
    <property type="term" value="F:metal ion binding"/>
    <property type="evidence" value="ECO:0007669"/>
    <property type="project" value="InterPro"/>
</dbReference>
<accession>A0A498IF65</accession>
<feature type="domain" description="HMA" evidence="2">
    <location>
        <begin position="27"/>
        <end position="90"/>
    </location>
</feature>
<dbReference type="InterPro" id="IPR006121">
    <property type="entry name" value="HMA_dom"/>
</dbReference>
<dbReference type="KEGG" id="mdm:103450012"/>
<name>A0A498IF65_MALDO</name>
<dbReference type="SUPFAM" id="SSF55008">
    <property type="entry name" value="HMA, heavy metal-associated domain"/>
    <property type="match status" value="2"/>
</dbReference>
<evidence type="ECO:0000313" key="4">
    <source>
        <dbReference type="Proteomes" id="UP000290289"/>
    </source>
</evidence>